<dbReference type="EMBL" id="BLXT01001080">
    <property type="protein sequence ID" value="GFN83025.1"/>
    <property type="molecule type" value="Genomic_DNA"/>
</dbReference>
<evidence type="ECO:0000259" key="1">
    <source>
        <dbReference type="PROSITE" id="PS50168"/>
    </source>
</evidence>
<dbReference type="GO" id="GO:0042981">
    <property type="term" value="P:regulation of apoptotic process"/>
    <property type="evidence" value="ECO:0007669"/>
    <property type="project" value="InterPro"/>
</dbReference>
<dbReference type="AlphaFoldDB" id="A0AAV3YIG0"/>
<dbReference type="SUPFAM" id="SSF47986">
    <property type="entry name" value="DEATH domain"/>
    <property type="match status" value="1"/>
</dbReference>
<feature type="domain" description="DED" evidence="1">
    <location>
        <begin position="19"/>
        <end position="42"/>
    </location>
</feature>
<accession>A0AAV3YIG0</accession>
<comment type="caution">
    <text evidence="2">The sequence shown here is derived from an EMBL/GenBank/DDBJ whole genome shotgun (WGS) entry which is preliminary data.</text>
</comment>
<dbReference type="InterPro" id="IPR011029">
    <property type="entry name" value="DEATH-like_dom_sf"/>
</dbReference>
<gene>
    <name evidence="2" type="ORF">PoB_000953100</name>
</gene>
<dbReference type="Proteomes" id="UP000735302">
    <property type="component" value="Unassembled WGS sequence"/>
</dbReference>
<keyword evidence="3" id="KW-1185">Reference proteome</keyword>
<dbReference type="Gene3D" id="1.10.533.10">
    <property type="entry name" value="Death Domain, Fas"/>
    <property type="match status" value="1"/>
</dbReference>
<dbReference type="PROSITE" id="PS50168">
    <property type="entry name" value="DED"/>
    <property type="match status" value="1"/>
</dbReference>
<evidence type="ECO:0000313" key="2">
    <source>
        <dbReference type="EMBL" id="GFN83025.1"/>
    </source>
</evidence>
<protein>
    <recommendedName>
        <fullName evidence="1">DED domain-containing protein</fullName>
    </recommendedName>
</protein>
<proteinExistence type="predicted"/>
<organism evidence="2 3">
    <name type="scientific">Plakobranchus ocellatus</name>
    <dbReference type="NCBI Taxonomy" id="259542"/>
    <lineage>
        <taxon>Eukaryota</taxon>
        <taxon>Metazoa</taxon>
        <taxon>Spiralia</taxon>
        <taxon>Lophotrochozoa</taxon>
        <taxon>Mollusca</taxon>
        <taxon>Gastropoda</taxon>
        <taxon>Heterobranchia</taxon>
        <taxon>Euthyneura</taxon>
        <taxon>Panpulmonata</taxon>
        <taxon>Sacoglossa</taxon>
        <taxon>Placobranchoidea</taxon>
        <taxon>Plakobranchidae</taxon>
        <taxon>Plakobranchus</taxon>
    </lineage>
</organism>
<name>A0AAV3YIG0_9GAST</name>
<dbReference type="InterPro" id="IPR001875">
    <property type="entry name" value="DED_dom"/>
</dbReference>
<sequence>MAAPRDISIPESVQSGDWKFRVMLLSIASKLDKEDVESLKFLFTELSSLGIESFSLRQSQSGGHQTDSQVTLAAARQTPECFWRPP</sequence>
<reference evidence="2 3" key="1">
    <citation type="journal article" date="2021" name="Elife">
        <title>Chloroplast acquisition without the gene transfer in kleptoplastic sea slugs, Plakobranchus ocellatus.</title>
        <authorList>
            <person name="Maeda T."/>
            <person name="Takahashi S."/>
            <person name="Yoshida T."/>
            <person name="Shimamura S."/>
            <person name="Takaki Y."/>
            <person name="Nagai Y."/>
            <person name="Toyoda A."/>
            <person name="Suzuki Y."/>
            <person name="Arimoto A."/>
            <person name="Ishii H."/>
            <person name="Satoh N."/>
            <person name="Nishiyama T."/>
            <person name="Hasebe M."/>
            <person name="Maruyama T."/>
            <person name="Minagawa J."/>
            <person name="Obokata J."/>
            <person name="Shigenobu S."/>
        </authorList>
    </citation>
    <scope>NUCLEOTIDE SEQUENCE [LARGE SCALE GENOMIC DNA]</scope>
</reference>
<evidence type="ECO:0000313" key="3">
    <source>
        <dbReference type="Proteomes" id="UP000735302"/>
    </source>
</evidence>